<evidence type="ECO:0000256" key="1">
    <source>
        <dbReference type="ARBA" id="ARBA00023125"/>
    </source>
</evidence>
<dbReference type="GO" id="GO:0003697">
    <property type="term" value="F:single-stranded DNA binding"/>
    <property type="evidence" value="ECO:0007669"/>
    <property type="project" value="InterPro"/>
</dbReference>
<dbReference type="PROSITE" id="PS50935">
    <property type="entry name" value="SSB"/>
    <property type="match status" value="1"/>
</dbReference>
<dbReference type="InterPro" id="IPR011344">
    <property type="entry name" value="ssDNA-bd"/>
</dbReference>
<dbReference type="GeneID" id="28838571"/>
<reference evidence="3 4" key="1">
    <citation type="submission" date="2016-03" db="EMBL/GenBank/DDBJ databases">
        <title>Comparative genomics of Pseudogymnoascus destructans, the fungus causing white-nose syndrome of bats.</title>
        <authorList>
            <person name="Palmer J.M."/>
            <person name="Drees K.P."/>
            <person name="Foster J.T."/>
            <person name="Lindner D.L."/>
        </authorList>
    </citation>
    <scope>NUCLEOTIDE SEQUENCE [LARGE SCALE GENOMIC DNA]</scope>
    <source>
        <strain evidence="3 4">UAMH 10579</strain>
    </source>
</reference>
<keyword evidence="2" id="KW-0496">Mitochondrion</keyword>
<dbReference type="Proteomes" id="UP000091956">
    <property type="component" value="Unassembled WGS sequence"/>
</dbReference>
<dbReference type="SUPFAM" id="SSF50249">
    <property type="entry name" value="Nucleic acid-binding proteins"/>
    <property type="match status" value="1"/>
</dbReference>
<dbReference type="GO" id="GO:0042645">
    <property type="term" value="C:mitochondrial nucleoid"/>
    <property type="evidence" value="ECO:0007669"/>
    <property type="project" value="TreeGrafter"/>
</dbReference>
<dbReference type="STRING" id="342668.A0A1B8GHX3"/>
<dbReference type="InterPro" id="IPR012340">
    <property type="entry name" value="NA-bd_OB-fold"/>
</dbReference>
<name>A0A1B8GHX3_9PEZI</name>
<comment type="subcellular location">
    <subcellularLocation>
        <location evidence="2">Mitochondrion</location>
    </subcellularLocation>
</comment>
<dbReference type="OrthoDB" id="1078367at2759"/>
<protein>
    <recommendedName>
        <fullName evidence="2">Single-stranded DNA-binding protein</fullName>
    </recommendedName>
</protein>
<proteinExistence type="predicted"/>
<dbReference type="GO" id="GO:0006264">
    <property type="term" value="P:mitochondrial DNA replication"/>
    <property type="evidence" value="ECO:0007669"/>
    <property type="project" value="TreeGrafter"/>
</dbReference>
<organism evidence="3 4">
    <name type="scientific">Pseudogymnoascus verrucosus</name>
    <dbReference type="NCBI Taxonomy" id="342668"/>
    <lineage>
        <taxon>Eukaryota</taxon>
        <taxon>Fungi</taxon>
        <taxon>Dikarya</taxon>
        <taxon>Ascomycota</taxon>
        <taxon>Pezizomycotina</taxon>
        <taxon>Leotiomycetes</taxon>
        <taxon>Thelebolales</taxon>
        <taxon>Thelebolaceae</taxon>
        <taxon>Pseudogymnoascus</taxon>
    </lineage>
</organism>
<evidence type="ECO:0000313" key="3">
    <source>
        <dbReference type="EMBL" id="OBT95441.1"/>
    </source>
</evidence>
<keyword evidence="4" id="KW-1185">Reference proteome</keyword>
<dbReference type="EMBL" id="KV460235">
    <property type="protein sequence ID" value="OBT95441.1"/>
    <property type="molecule type" value="Genomic_DNA"/>
</dbReference>
<keyword evidence="1 2" id="KW-0238">DNA-binding</keyword>
<evidence type="ECO:0000256" key="2">
    <source>
        <dbReference type="PIRNR" id="PIRNR002070"/>
    </source>
</evidence>
<evidence type="ECO:0000313" key="4">
    <source>
        <dbReference type="Proteomes" id="UP000091956"/>
    </source>
</evidence>
<dbReference type="PANTHER" id="PTHR10302">
    <property type="entry name" value="SINGLE-STRANDED DNA-BINDING PROTEIN"/>
    <property type="match status" value="1"/>
</dbReference>
<dbReference type="RefSeq" id="XP_018129174.1">
    <property type="nucleotide sequence ID" value="XM_018274650.2"/>
</dbReference>
<dbReference type="InterPro" id="IPR000424">
    <property type="entry name" value="Primosome_PriB/ssb"/>
</dbReference>
<reference evidence="4" key="2">
    <citation type="journal article" date="2018" name="Nat. Commun.">
        <title>Extreme sensitivity to ultraviolet light in the fungal pathogen causing white-nose syndrome of bats.</title>
        <authorList>
            <person name="Palmer J.M."/>
            <person name="Drees K.P."/>
            <person name="Foster J.T."/>
            <person name="Lindner D.L."/>
        </authorList>
    </citation>
    <scope>NUCLEOTIDE SEQUENCE [LARGE SCALE GENOMIC DNA]</scope>
    <source>
        <strain evidence="4">UAMH 10579</strain>
    </source>
</reference>
<sequence length="137" mass="15117">MFSRTILRAPRAFATTPLRAFSTTPARPLAKLQLIGHLAGAPELTATSTGSEIVKYSLATSSGPRDNRQTSWWNVAAFIEAGPRRDFLLALDKGTLVYVEGDARMDQYTDAEGKERRALNVVHRSVEILKRPTSSEE</sequence>
<gene>
    <name evidence="3" type="primary">RIM1</name>
    <name evidence="3" type="ORF">VE01_05185</name>
</gene>
<dbReference type="PIRSF" id="PIRSF002070">
    <property type="entry name" value="SSB"/>
    <property type="match status" value="1"/>
</dbReference>
<dbReference type="CDD" id="cd04496">
    <property type="entry name" value="SSB_OBF"/>
    <property type="match status" value="1"/>
</dbReference>
<dbReference type="PANTHER" id="PTHR10302:SF0">
    <property type="entry name" value="SINGLE-STRANDED DNA-BINDING PROTEIN, MITOCHONDRIAL"/>
    <property type="match status" value="1"/>
</dbReference>
<accession>A0A1B8GHX3</accession>
<dbReference type="Gene3D" id="2.40.50.140">
    <property type="entry name" value="Nucleic acid-binding proteins"/>
    <property type="match status" value="1"/>
</dbReference>
<dbReference type="Pfam" id="PF00436">
    <property type="entry name" value="SSB"/>
    <property type="match status" value="1"/>
</dbReference>
<dbReference type="AlphaFoldDB" id="A0A1B8GHX3"/>